<keyword evidence="4" id="KW-0804">Transcription</keyword>
<dbReference type="EMBL" id="JAOPLL010000008">
    <property type="protein sequence ID" value="MDM5073177.1"/>
    <property type="molecule type" value="Genomic_DNA"/>
</dbReference>
<accession>A0ABT7Q1G4</accession>
<dbReference type="InterPro" id="IPR038722">
    <property type="entry name" value="Ner_HTH_dom"/>
</dbReference>
<dbReference type="RefSeq" id="WP_290019159.1">
    <property type="nucleotide sequence ID" value="NZ_JAOPLL010000008.1"/>
</dbReference>
<evidence type="ECO:0000313" key="6">
    <source>
        <dbReference type="EMBL" id="MDM5073177.1"/>
    </source>
</evidence>
<sequence length="88" mass="9481">MSNHESSQIIPEMGTGNADWHRADVIAALKKRGMNITSLSRDSGLAAGTLANALRAPWPKGEKIIAGALGLEPKDIWPSRYQNLQQAS</sequence>
<dbReference type="Gene3D" id="1.10.260.40">
    <property type="entry name" value="lambda repressor-like DNA-binding domains"/>
    <property type="match status" value="1"/>
</dbReference>
<keyword evidence="7" id="KW-1185">Reference proteome</keyword>
<evidence type="ECO:0000259" key="5">
    <source>
        <dbReference type="Pfam" id="PF13693"/>
    </source>
</evidence>
<name>A0ABT7Q1G4_9GAMM</name>
<dbReference type="SUPFAM" id="SSF47413">
    <property type="entry name" value="lambda repressor-like DNA-binding domains"/>
    <property type="match status" value="1"/>
</dbReference>
<evidence type="ECO:0000256" key="4">
    <source>
        <dbReference type="ARBA" id="ARBA00023163"/>
    </source>
</evidence>
<evidence type="ECO:0000313" key="7">
    <source>
        <dbReference type="Proteomes" id="UP001168107"/>
    </source>
</evidence>
<organism evidence="6 7">
    <name type="scientific">Aeromonas bestiarum</name>
    <dbReference type="NCBI Taxonomy" id="105751"/>
    <lineage>
        <taxon>Bacteria</taxon>
        <taxon>Pseudomonadati</taxon>
        <taxon>Pseudomonadota</taxon>
        <taxon>Gammaproteobacteria</taxon>
        <taxon>Aeromonadales</taxon>
        <taxon>Aeromonadaceae</taxon>
        <taxon>Aeromonas</taxon>
    </lineage>
</organism>
<reference evidence="6" key="1">
    <citation type="submission" date="2024-05" db="EMBL/GenBank/DDBJ databases">
        <title>WGS of Aeromonas isolates.</title>
        <authorList>
            <person name="Lee H."/>
        </authorList>
    </citation>
    <scope>NUCLEOTIDE SEQUENCE</scope>
    <source>
        <strain evidence="6">SU58-3</strain>
    </source>
</reference>
<protein>
    <submittedName>
        <fullName evidence="6">Helix-turn-helix domain-containing protein</fullName>
    </submittedName>
</protein>
<dbReference type="InterPro" id="IPR010982">
    <property type="entry name" value="Lambda_DNA-bd_dom_sf"/>
</dbReference>
<gene>
    <name evidence="6" type="ORF">OB935_15205</name>
</gene>
<evidence type="ECO:0000256" key="3">
    <source>
        <dbReference type="ARBA" id="ARBA00023125"/>
    </source>
</evidence>
<comment type="similarity">
    <text evidence="1">Belongs to the ner transcriptional regulatory family.</text>
</comment>
<evidence type="ECO:0000256" key="1">
    <source>
        <dbReference type="ARBA" id="ARBA00006157"/>
    </source>
</evidence>
<proteinExistence type="inferred from homology"/>
<dbReference type="Pfam" id="PF13693">
    <property type="entry name" value="HTH_35"/>
    <property type="match status" value="1"/>
</dbReference>
<evidence type="ECO:0000256" key="2">
    <source>
        <dbReference type="ARBA" id="ARBA00023015"/>
    </source>
</evidence>
<dbReference type="Proteomes" id="UP001168107">
    <property type="component" value="Unassembled WGS sequence"/>
</dbReference>
<feature type="domain" description="Ner winged helix-turn-helix DNA-binding" evidence="5">
    <location>
        <begin position="19"/>
        <end position="84"/>
    </location>
</feature>
<keyword evidence="2" id="KW-0805">Transcription regulation</keyword>
<keyword evidence="3" id="KW-0238">DNA-binding</keyword>
<comment type="caution">
    <text evidence="6">The sequence shown here is derived from an EMBL/GenBank/DDBJ whole genome shotgun (WGS) entry which is preliminary data.</text>
</comment>